<comment type="caution">
    <text evidence="4">The sequence shown here is derived from an EMBL/GenBank/DDBJ whole genome shotgun (WGS) entry which is preliminary data.</text>
</comment>
<dbReference type="InterPro" id="IPR001254">
    <property type="entry name" value="Trypsin_dom"/>
</dbReference>
<dbReference type="Gene3D" id="2.40.10.10">
    <property type="entry name" value="Trypsin-like serine proteases"/>
    <property type="match status" value="1"/>
</dbReference>
<accession>A0A484ATN5</accession>
<keyword evidence="5" id="KW-1185">Reference proteome</keyword>
<sequence>MGVSKFVVYKLLLLELHLQLSVCHPATGSEHLENCSTNWDNQANHDKCHTTQQSTAEIFDKVKPKTLVTDAQPKPTQNDQTNSSTEEEDENEFHFLITGGYRPVVNNIVKFVVSVRSSQPRKFFGDNHFCGGSIISKQAVLSAAHCFLNK</sequence>
<dbReference type="AlphaFoldDB" id="A0A484ATN5"/>
<feature type="signal peptide" evidence="2">
    <location>
        <begin position="1"/>
        <end position="28"/>
    </location>
</feature>
<gene>
    <name evidence="4" type="ORF">AWZ03_013855</name>
</gene>
<evidence type="ECO:0000313" key="4">
    <source>
        <dbReference type="EMBL" id="TDG39723.1"/>
    </source>
</evidence>
<dbReference type="Proteomes" id="UP000295192">
    <property type="component" value="Unassembled WGS sequence"/>
</dbReference>
<dbReference type="InterPro" id="IPR018114">
    <property type="entry name" value="TRYPSIN_HIS"/>
</dbReference>
<dbReference type="GO" id="GO:0006508">
    <property type="term" value="P:proteolysis"/>
    <property type="evidence" value="ECO:0007669"/>
    <property type="project" value="InterPro"/>
</dbReference>
<feature type="domain" description="Peptidase S1" evidence="3">
    <location>
        <begin position="99"/>
        <end position="149"/>
    </location>
</feature>
<dbReference type="GO" id="GO:0004252">
    <property type="term" value="F:serine-type endopeptidase activity"/>
    <property type="evidence" value="ECO:0007669"/>
    <property type="project" value="InterPro"/>
</dbReference>
<evidence type="ECO:0000256" key="1">
    <source>
        <dbReference type="SAM" id="MobiDB-lite"/>
    </source>
</evidence>
<name>A0A484ATN5_DRONA</name>
<dbReference type="PROSITE" id="PS00134">
    <property type="entry name" value="TRYPSIN_HIS"/>
    <property type="match status" value="1"/>
</dbReference>
<reference evidence="4 5" key="1">
    <citation type="journal article" date="2019" name="J. Hered.">
        <title>An Improved Genome Assembly for Drosophila navojoa, the Basal Species in the mojavensis Cluster.</title>
        <authorList>
            <person name="Vanderlinde T."/>
            <person name="Dupim E.G."/>
            <person name="Nazario-Yepiz N.O."/>
            <person name="Carvalho A.B."/>
        </authorList>
    </citation>
    <scope>NUCLEOTIDE SEQUENCE [LARGE SCALE GENOMIC DNA]</scope>
    <source>
        <strain evidence="4">Navoj_Jal97</strain>
        <tissue evidence="4">Whole organism</tissue>
    </source>
</reference>
<keyword evidence="2" id="KW-0732">Signal</keyword>
<evidence type="ECO:0000256" key="2">
    <source>
        <dbReference type="SAM" id="SignalP"/>
    </source>
</evidence>
<protein>
    <recommendedName>
        <fullName evidence="3">Peptidase S1 domain-containing protein</fullName>
    </recommendedName>
</protein>
<feature type="region of interest" description="Disordered" evidence="1">
    <location>
        <begin position="67"/>
        <end position="89"/>
    </location>
</feature>
<organism evidence="4 5">
    <name type="scientific">Drosophila navojoa</name>
    <name type="common">Fruit fly</name>
    <dbReference type="NCBI Taxonomy" id="7232"/>
    <lineage>
        <taxon>Eukaryota</taxon>
        <taxon>Metazoa</taxon>
        <taxon>Ecdysozoa</taxon>
        <taxon>Arthropoda</taxon>
        <taxon>Hexapoda</taxon>
        <taxon>Insecta</taxon>
        <taxon>Pterygota</taxon>
        <taxon>Neoptera</taxon>
        <taxon>Endopterygota</taxon>
        <taxon>Diptera</taxon>
        <taxon>Brachycera</taxon>
        <taxon>Muscomorpha</taxon>
        <taxon>Ephydroidea</taxon>
        <taxon>Drosophilidae</taxon>
        <taxon>Drosophila</taxon>
    </lineage>
</organism>
<dbReference type="EMBL" id="LSRL02000845">
    <property type="protein sequence ID" value="TDG39723.1"/>
    <property type="molecule type" value="Genomic_DNA"/>
</dbReference>
<dbReference type="Pfam" id="PF00089">
    <property type="entry name" value="Trypsin"/>
    <property type="match status" value="1"/>
</dbReference>
<dbReference type="InterPro" id="IPR043504">
    <property type="entry name" value="Peptidase_S1_PA_chymotrypsin"/>
</dbReference>
<evidence type="ECO:0000313" key="5">
    <source>
        <dbReference type="Proteomes" id="UP000295192"/>
    </source>
</evidence>
<dbReference type="SUPFAM" id="SSF50494">
    <property type="entry name" value="Trypsin-like serine proteases"/>
    <property type="match status" value="1"/>
</dbReference>
<dbReference type="InterPro" id="IPR009003">
    <property type="entry name" value="Peptidase_S1_PA"/>
</dbReference>
<feature type="chain" id="PRO_5019853109" description="Peptidase S1 domain-containing protein" evidence="2">
    <location>
        <begin position="29"/>
        <end position="150"/>
    </location>
</feature>
<proteinExistence type="predicted"/>
<evidence type="ECO:0000259" key="3">
    <source>
        <dbReference type="Pfam" id="PF00089"/>
    </source>
</evidence>